<dbReference type="InterPro" id="IPR043129">
    <property type="entry name" value="ATPase_NBD"/>
</dbReference>
<dbReference type="Gene3D" id="2.130.10.10">
    <property type="entry name" value="YVTN repeat-like/Quinoprotein amine dehydrogenase"/>
    <property type="match status" value="2"/>
</dbReference>
<dbReference type="Pfam" id="PF00022">
    <property type="entry name" value="Actin"/>
    <property type="match status" value="1"/>
</dbReference>
<evidence type="ECO:0000313" key="3">
    <source>
        <dbReference type="Proteomes" id="UP001057375"/>
    </source>
</evidence>
<keyword evidence="3" id="KW-1185">Reference proteome</keyword>
<comment type="similarity">
    <text evidence="1">Belongs to the actin family.</text>
</comment>
<protein>
    <submittedName>
        <fullName evidence="2">Actin family like protein</fullName>
    </submittedName>
</protein>
<dbReference type="Gene3D" id="3.90.640.10">
    <property type="entry name" value="Actin, Chain A, domain 4"/>
    <property type="match status" value="1"/>
</dbReference>
<dbReference type="InterPro" id="IPR015943">
    <property type="entry name" value="WD40/YVTN_repeat-like_dom_sf"/>
</dbReference>
<reference evidence="2" key="1">
    <citation type="submission" date="2022-03" db="EMBL/GenBank/DDBJ databases">
        <title>Draft genome sequence of Aduncisulcus paluster, a free-living microaerophilic Fornicata.</title>
        <authorList>
            <person name="Yuyama I."/>
            <person name="Kume K."/>
            <person name="Tamura T."/>
            <person name="Inagaki Y."/>
            <person name="Hashimoto T."/>
        </authorList>
    </citation>
    <scope>NUCLEOTIDE SEQUENCE</scope>
    <source>
        <strain evidence="2">NY0171</strain>
    </source>
</reference>
<proteinExistence type="inferred from homology"/>
<dbReference type="PANTHER" id="PTHR11937">
    <property type="entry name" value="ACTIN"/>
    <property type="match status" value="1"/>
</dbReference>
<dbReference type="Gene3D" id="3.30.420.40">
    <property type="match status" value="2"/>
</dbReference>
<dbReference type="SMART" id="SM00320">
    <property type="entry name" value="WD40"/>
    <property type="match status" value="5"/>
</dbReference>
<evidence type="ECO:0000313" key="2">
    <source>
        <dbReference type="EMBL" id="GKT27463.1"/>
    </source>
</evidence>
<name>A0ABQ5K4G9_9EUKA</name>
<dbReference type="InterPro" id="IPR036322">
    <property type="entry name" value="WD40_repeat_dom_sf"/>
</dbReference>
<dbReference type="Proteomes" id="UP001057375">
    <property type="component" value="Unassembled WGS sequence"/>
</dbReference>
<dbReference type="EMBL" id="BQXS01012745">
    <property type="protein sequence ID" value="GKT27463.1"/>
    <property type="molecule type" value="Genomic_DNA"/>
</dbReference>
<dbReference type="InterPro" id="IPR001680">
    <property type="entry name" value="WD40_rpt"/>
</dbReference>
<dbReference type="SMART" id="SM00268">
    <property type="entry name" value="ACTIN"/>
    <property type="match status" value="1"/>
</dbReference>
<dbReference type="InterPro" id="IPR004000">
    <property type="entry name" value="Actin"/>
</dbReference>
<evidence type="ECO:0000256" key="1">
    <source>
        <dbReference type="RuleBase" id="RU000487"/>
    </source>
</evidence>
<accession>A0ABQ5K4G9</accession>
<comment type="caution">
    <text evidence="2">The sequence shown here is derived from an EMBL/GenBank/DDBJ whole genome shotgun (WGS) entry which is preliminary data.</text>
</comment>
<dbReference type="SUPFAM" id="SSF50978">
    <property type="entry name" value="WD40 repeat-like"/>
    <property type="match status" value="1"/>
</dbReference>
<dbReference type="SUPFAM" id="SSF53067">
    <property type="entry name" value="Actin-like ATPase domain"/>
    <property type="match status" value="2"/>
</dbReference>
<gene>
    <name evidence="2" type="ORF">ADUPG1_013849</name>
</gene>
<sequence length="820" mass="90884">MERGRNIVVLDNGYDTIKAGFLEGELNIIPAVIGIPRYPQILPSHKGTKEFYGEEAIKYAGICQLKRIRKRDGSLDIDILERLWKYIFTSILDCDVTEVRVIVVERIGATTVERKMIATSLLVNLEVDAICFQCEAALPLFAHGKYTGIVISIGETQSSVVPVIDGYVKPDAVVRSDIGGQDLTNLFARLLRISGKYSFSSHSDLETCKQIKELSCSCLSKPIADEIKSHIHDDDSSHIVSIQDLFLGSMSFIESKTPQISSNLKSILGKTTKTVSIGSRHYECGPERLLVSEALFDPSLCGKPCLGIADAVFECVDMCDASQAEALLGCIVCSGGGTCFDGFGHRLLQELNTHKRKGLPISVHIGKNMKTVAWKGGSVIGGVLEEEETRNKFILLNKRDCSTHTHRNRFDNLMDITLIKKISGCTHDVWSIDKHPFLPIIAVGCRDSILRIFHLETGECLLEYNHSPPPEIPREELKPYEPFTIRKVAFSPPGFGKDLDYLVCGCWDGSAYIYDLKGAFDDNGRVVEVPRGPLRVLKSHGDFCGAIAFGHCPMTKNPIIATGGADSILMIHDLKTDEILGRIDVSPAEWISDLTFCIESYALVAACNDGTLRTYNIHAWNKRYKDIEKIPGPSSYIMTLTIGWLSSMYKIDEDIVCVCGQNGIFSIIDFSPDCIPSISCHVCIDDEPWLRSVTGVLGNEYMCSVDCWLKKAHIINVKEIISAYSILKDEEEKGHESGSSGKPDNCLLYTMTRILDKSSTNVYKIFPLAHSESVWCVAALDERTIASAGWDKEIVLSKIEIEVEMEEEEEESTGVFEGEI</sequence>
<dbReference type="Pfam" id="PF00400">
    <property type="entry name" value="WD40"/>
    <property type="match status" value="1"/>
</dbReference>
<organism evidence="2 3">
    <name type="scientific">Aduncisulcus paluster</name>
    <dbReference type="NCBI Taxonomy" id="2918883"/>
    <lineage>
        <taxon>Eukaryota</taxon>
        <taxon>Metamonada</taxon>
        <taxon>Carpediemonas-like organisms</taxon>
        <taxon>Aduncisulcus</taxon>
    </lineage>
</organism>